<comment type="catalytic activity">
    <reaction evidence="3">
        <text>GTP + ATP = guanosine 3'-diphosphate 5'-triphosphate + AMP</text>
        <dbReference type="Rhea" id="RHEA:22088"/>
        <dbReference type="ChEBI" id="CHEBI:30616"/>
        <dbReference type="ChEBI" id="CHEBI:37565"/>
        <dbReference type="ChEBI" id="CHEBI:142410"/>
        <dbReference type="ChEBI" id="CHEBI:456215"/>
        <dbReference type="EC" id="2.7.6.5"/>
    </reaction>
</comment>
<dbReference type="CDD" id="cd01668">
    <property type="entry name" value="TGS_RSH"/>
    <property type="match status" value="1"/>
</dbReference>
<dbReference type="InterPro" id="IPR045600">
    <property type="entry name" value="RelA/SpoT_AH_RIS"/>
</dbReference>
<comment type="function">
    <text evidence="4">In eubacteria ppGpp (guanosine 3'-diphosphate 5'-diphosphate) is a mediator of the stringent response that coordinates a variety of cellular activities in response to changes in nutritional abundance.</text>
</comment>
<dbReference type="Pfam" id="PF13328">
    <property type="entry name" value="HD_4"/>
    <property type="match status" value="1"/>
</dbReference>
<feature type="domain" description="HD" evidence="7">
    <location>
        <begin position="71"/>
        <end position="171"/>
    </location>
</feature>
<dbReference type="Proteomes" id="UP000515823">
    <property type="component" value="Chromosome"/>
</dbReference>
<dbReference type="SMART" id="SM00471">
    <property type="entry name" value="HDc"/>
    <property type="match status" value="1"/>
</dbReference>
<protein>
    <recommendedName>
        <fullName evidence="2">GTP diphosphokinase</fullName>
        <ecNumber evidence="2">2.7.6.5</ecNumber>
    </recommendedName>
</protein>
<dbReference type="FunFam" id="3.30.460.10:FF:000001">
    <property type="entry name" value="GTP pyrophosphokinase RelA"/>
    <property type="match status" value="1"/>
</dbReference>
<dbReference type="InterPro" id="IPR012676">
    <property type="entry name" value="TGS-like"/>
</dbReference>
<dbReference type="Pfam" id="PF02824">
    <property type="entry name" value="TGS"/>
    <property type="match status" value="1"/>
</dbReference>
<dbReference type="GO" id="GO:0016787">
    <property type="term" value="F:hydrolase activity"/>
    <property type="evidence" value="ECO:0007669"/>
    <property type="project" value="UniProtKB-KW"/>
</dbReference>
<dbReference type="Pfam" id="PF19296">
    <property type="entry name" value="RelA_AH_RIS"/>
    <property type="match status" value="1"/>
</dbReference>
<dbReference type="InterPro" id="IPR004811">
    <property type="entry name" value="RelA/Spo_fam"/>
</dbReference>
<name>A0A7G9G8C4_9FIRM</name>
<dbReference type="InterPro" id="IPR012675">
    <property type="entry name" value="Beta-grasp_dom_sf"/>
</dbReference>
<dbReference type="KEGG" id="qdo:H9Q78_11520"/>
<dbReference type="InterPro" id="IPR007685">
    <property type="entry name" value="RelA_SpoT"/>
</dbReference>
<comment type="pathway">
    <text evidence="1">Purine metabolism; ppGpp biosynthesis; ppGpp from GTP: step 1/2.</text>
</comment>
<dbReference type="SUPFAM" id="SSF81271">
    <property type="entry name" value="TGS-like"/>
    <property type="match status" value="1"/>
</dbReference>
<gene>
    <name evidence="9" type="ORF">H9Q78_11520</name>
</gene>
<evidence type="ECO:0000313" key="10">
    <source>
        <dbReference type="Proteomes" id="UP000515823"/>
    </source>
</evidence>
<dbReference type="CDD" id="cd05399">
    <property type="entry name" value="NT_Rel-Spo_like"/>
    <property type="match status" value="1"/>
</dbReference>
<dbReference type="NCBIfam" id="TIGR00691">
    <property type="entry name" value="spoT_relA"/>
    <property type="match status" value="1"/>
</dbReference>
<dbReference type="Gene3D" id="3.10.20.30">
    <property type="match status" value="1"/>
</dbReference>
<keyword evidence="9" id="KW-0378">Hydrolase</keyword>
<feature type="region of interest" description="Disordered" evidence="5">
    <location>
        <begin position="1"/>
        <end position="20"/>
    </location>
</feature>
<accession>A0A7G9G8C4</accession>
<dbReference type="GO" id="GO:0015970">
    <property type="term" value="P:guanosine tetraphosphate biosynthetic process"/>
    <property type="evidence" value="ECO:0007669"/>
    <property type="project" value="UniProtKB-UniPathway"/>
</dbReference>
<evidence type="ECO:0000259" key="6">
    <source>
        <dbReference type="PROSITE" id="PS51671"/>
    </source>
</evidence>
<dbReference type="SMART" id="SM00954">
    <property type="entry name" value="RelA_SpoT"/>
    <property type="match status" value="1"/>
</dbReference>
<evidence type="ECO:0000259" key="7">
    <source>
        <dbReference type="PROSITE" id="PS51831"/>
    </source>
</evidence>
<evidence type="ECO:0000313" key="9">
    <source>
        <dbReference type="EMBL" id="QNM07056.1"/>
    </source>
</evidence>
<dbReference type="FunFam" id="3.10.20.30:FF:000002">
    <property type="entry name" value="GTP pyrophosphokinase (RelA/SpoT)"/>
    <property type="match status" value="1"/>
</dbReference>
<evidence type="ECO:0000259" key="8">
    <source>
        <dbReference type="PROSITE" id="PS51880"/>
    </source>
</evidence>
<dbReference type="FunFam" id="1.10.3210.10:FF:000001">
    <property type="entry name" value="GTP pyrophosphokinase RelA"/>
    <property type="match status" value="1"/>
</dbReference>
<feature type="domain" description="ACT" evidence="6">
    <location>
        <begin position="687"/>
        <end position="761"/>
    </location>
</feature>
<dbReference type="InterPro" id="IPR002912">
    <property type="entry name" value="ACT_dom"/>
</dbReference>
<dbReference type="GO" id="GO:0005886">
    <property type="term" value="C:plasma membrane"/>
    <property type="evidence" value="ECO:0007669"/>
    <property type="project" value="TreeGrafter"/>
</dbReference>
<dbReference type="CDD" id="cd00077">
    <property type="entry name" value="HDc"/>
    <property type="match status" value="1"/>
</dbReference>
<dbReference type="Pfam" id="PF04607">
    <property type="entry name" value="RelA_SpoT"/>
    <property type="match status" value="1"/>
</dbReference>
<dbReference type="InterPro" id="IPR006674">
    <property type="entry name" value="HD_domain"/>
</dbReference>
<dbReference type="InterPro" id="IPR043519">
    <property type="entry name" value="NT_sf"/>
</dbReference>
<dbReference type="GO" id="GO:0008728">
    <property type="term" value="F:GTP diphosphokinase activity"/>
    <property type="evidence" value="ECO:0007669"/>
    <property type="project" value="UniProtKB-EC"/>
</dbReference>
<dbReference type="InterPro" id="IPR003607">
    <property type="entry name" value="HD/PDEase_dom"/>
</dbReference>
<evidence type="ECO:0000256" key="1">
    <source>
        <dbReference type="ARBA" id="ARBA00004976"/>
    </source>
</evidence>
<dbReference type="InterPro" id="IPR004095">
    <property type="entry name" value="TGS"/>
</dbReference>
<dbReference type="PROSITE" id="PS51831">
    <property type="entry name" value="HD"/>
    <property type="match status" value="1"/>
</dbReference>
<dbReference type="SUPFAM" id="SSF109604">
    <property type="entry name" value="HD-domain/PDEase-like"/>
    <property type="match status" value="1"/>
</dbReference>
<dbReference type="SUPFAM" id="SSF55021">
    <property type="entry name" value="ACT-like"/>
    <property type="match status" value="1"/>
</dbReference>
<dbReference type="EMBL" id="CP060634">
    <property type="protein sequence ID" value="QNM07056.1"/>
    <property type="molecule type" value="Genomic_DNA"/>
</dbReference>
<dbReference type="InterPro" id="IPR045865">
    <property type="entry name" value="ACT-like_dom_sf"/>
</dbReference>
<reference evidence="9 10" key="1">
    <citation type="submission" date="2020-08" db="EMBL/GenBank/DDBJ databases">
        <authorList>
            <person name="Liu C."/>
            <person name="Sun Q."/>
        </authorList>
    </citation>
    <scope>NUCLEOTIDE SEQUENCE [LARGE SCALE GENOMIC DNA]</scope>
    <source>
        <strain evidence="9 10">NSJ-38</strain>
    </source>
</reference>
<keyword evidence="10" id="KW-1185">Reference proteome</keyword>
<evidence type="ECO:0000256" key="3">
    <source>
        <dbReference type="ARBA" id="ARBA00048244"/>
    </source>
</evidence>
<dbReference type="PANTHER" id="PTHR21262">
    <property type="entry name" value="GUANOSINE-3',5'-BIS DIPHOSPHATE 3'-PYROPHOSPHOHYDROLASE"/>
    <property type="match status" value="1"/>
</dbReference>
<dbReference type="EC" id="2.7.6.5" evidence="2"/>
<comment type="similarity">
    <text evidence="4">Belongs to the relA/spoT family.</text>
</comment>
<dbReference type="PROSITE" id="PS51671">
    <property type="entry name" value="ACT"/>
    <property type="match status" value="1"/>
</dbReference>
<dbReference type="CDD" id="cd04876">
    <property type="entry name" value="ACT_RelA-SpoT"/>
    <property type="match status" value="1"/>
</dbReference>
<dbReference type="PROSITE" id="PS51880">
    <property type="entry name" value="TGS"/>
    <property type="match status" value="1"/>
</dbReference>
<evidence type="ECO:0000256" key="5">
    <source>
        <dbReference type="SAM" id="MobiDB-lite"/>
    </source>
</evidence>
<sequence length="761" mass="86979">MSHDGGTLESKRKMAGGDTKVTATTPDELFEFLIESIKKYHPSDDLSMVRKAYETANSAHKGQLRKSGEPYIVHPLSVAIILAQLELDKESIIAGILHDVVEDTVMTMDEMKQAFGEEVALLVDGVTKLTQLSWSVDKVEIQAENLRKMFLAMAKDIRVILIKLADRLHNMRTLQYMRPEKQKEKARETMEIYAPIADRLGISKIKIELDDLSLKYMEPEVYYELKEKITLRRSTREELVQNIMEEVQEHMRSAGIEARVDGRVKHFFSIYKKMVNQHKTLDQIYDIFAVRIIVDTVKDCYAALGVIHEMYKPIPGRFKDYIAMPKANMYQSLHTTLISSTGQPFEIQIRTYDMHRTAEYGIAAHWKYKEGKDGQNAAQKEEEKLSWLRQILEWQKDMSDNKEFLSSLKTDLDIFSESVYCFTPEGDVKNLPSGSTTVDFAYSIHSAVGNKMVGARVNDKLVPIDYVIQNGDRVEIITSQNSKGPSRDWLKTVKSAQAKNKINQWFKTQNKEENIIRGKEMVERYCKAKGINFSDINKSEYEDKVLMKYGFREWDAVLAAIGHGGMKEGQVINKLVEEYQRKHQKEITDEKVLGDASIGKEKPASEKSKSGIVVKGVHDLAVRFSRCCSPVPGDEIVGFVTRGRGISIHRTDCINIINLPEEERSRLIDAEWQLPEGDKTHETYSTEIKIFAHNRIGIFVDISRIFTERQIDITSMNVRTSKQGLATITMSFDIHGVEELQRLVEKLRQVESVIDIERTAG</sequence>
<evidence type="ECO:0000256" key="4">
    <source>
        <dbReference type="RuleBase" id="RU003847"/>
    </source>
</evidence>
<organism evidence="9 10">
    <name type="scientific">Qiania dongpingensis</name>
    <dbReference type="NCBI Taxonomy" id="2763669"/>
    <lineage>
        <taxon>Bacteria</taxon>
        <taxon>Bacillati</taxon>
        <taxon>Bacillota</taxon>
        <taxon>Clostridia</taxon>
        <taxon>Lachnospirales</taxon>
        <taxon>Lachnospiraceae</taxon>
        <taxon>Qiania</taxon>
    </lineage>
</organism>
<proteinExistence type="inferred from homology"/>
<dbReference type="Gene3D" id="3.30.70.260">
    <property type="match status" value="1"/>
</dbReference>
<dbReference type="Gene3D" id="1.10.3210.10">
    <property type="entry name" value="Hypothetical protein af1432"/>
    <property type="match status" value="1"/>
</dbReference>
<feature type="domain" description="TGS" evidence="8">
    <location>
        <begin position="417"/>
        <end position="478"/>
    </location>
</feature>
<dbReference type="PANTHER" id="PTHR21262:SF31">
    <property type="entry name" value="GTP PYROPHOSPHOKINASE"/>
    <property type="match status" value="1"/>
</dbReference>
<dbReference type="Gene3D" id="3.30.460.10">
    <property type="entry name" value="Beta Polymerase, domain 2"/>
    <property type="match status" value="1"/>
</dbReference>
<dbReference type="Pfam" id="PF13291">
    <property type="entry name" value="ACT_4"/>
    <property type="match status" value="1"/>
</dbReference>
<dbReference type="InterPro" id="IPR033655">
    <property type="entry name" value="TGS_RelA/SpoT"/>
</dbReference>
<dbReference type="AlphaFoldDB" id="A0A7G9G8C4"/>
<dbReference type="UniPathway" id="UPA00908">
    <property type="reaction ID" value="UER00884"/>
</dbReference>
<dbReference type="SUPFAM" id="SSF81301">
    <property type="entry name" value="Nucleotidyltransferase"/>
    <property type="match status" value="1"/>
</dbReference>
<evidence type="ECO:0000256" key="2">
    <source>
        <dbReference type="ARBA" id="ARBA00013251"/>
    </source>
</evidence>